<feature type="domain" description="F-box" evidence="2">
    <location>
        <begin position="24"/>
        <end position="70"/>
    </location>
</feature>
<proteinExistence type="predicted"/>
<evidence type="ECO:0000259" key="2">
    <source>
        <dbReference type="PROSITE" id="PS50181"/>
    </source>
</evidence>
<evidence type="ECO:0000313" key="3">
    <source>
        <dbReference type="EMBL" id="KAJ8537896.1"/>
    </source>
</evidence>
<dbReference type="SMART" id="SM00256">
    <property type="entry name" value="FBOX"/>
    <property type="match status" value="1"/>
</dbReference>
<dbReference type="CDD" id="cd22157">
    <property type="entry name" value="F-box_AtFBW1-like"/>
    <property type="match status" value="1"/>
</dbReference>
<sequence length="449" mass="51383">MDWEDSHQRPKRTQHSQSSMHDSILKFPTLPLEVVTEILVRLPVKSLLQFRCVSKSWLALISTPQFVKTHLNLSVGNKDNTHHMLMLHQDNNLKVCSIRSIFYENDESVDDVSDFYYPKKCPFEVVGSFKGLICLMNGPEKFLLWNPSIRKFREVTTFTDGPMCGGHHMYGFGYDELHDDYKIVRVFYAKKGGYCCDIYSFNSDSCRGIDDFQGEVLMDSDSGKLVNGKLHWVPAGGPFSCNDKDIVYIDLADEKWGKLEQPYYGEGKFRLNLGVLGSHLSMFCSYRLKGDDPGMFCSYQRTCTDVWVMKEYGVKESWARLHTIKFPLAISREPVLSPMFCKSNKGEILLEFGSRFMIYNPKHDSISIFMKQYVFARPVILVVVLGVFDFNQIVLDLVSLLELCFNGEVPLDIGIVAGDGILWNSEVERWQSGPLARGDLFKIFKNSKS</sequence>
<evidence type="ECO:0000256" key="1">
    <source>
        <dbReference type="SAM" id="MobiDB-lite"/>
    </source>
</evidence>
<dbReference type="NCBIfam" id="TIGR01640">
    <property type="entry name" value="F_box_assoc_1"/>
    <property type="match status" value="1"/>
</dbReference>
<keyword evidence="4" id="KW-1185">Reference proteome</keyword>
<feature type="region of interest" description="Disordered" evidence="1">
    <location>
        <begin position="1"/>
        <end position="20"/>
    </location>
</feature>
<organism evidence="3 4">
    <name type="scientific">Anisodus acutangulus</name>
    <dbReference type="NCBI Taxonomy" id="402998"/>
    <lineage>
        <taxon>Eukaryota</taxon>
        <taxon>Viridiplantae</taxon>
        <taxon>Streptophyta</taxon>
        <taxon>Embryophyta</taxon>
        <taxon>Tracheophyta</taxon>
        <taxon>Spermatophyta</taxon>
        <taxon>Magnoliopsida</taxon>
        <taxon>eudicotyledons</taxon>
        <taxon>Gunneridae</taxon>
        <taxon>Pentapetalae</taxon>
        <taxon>asterids</taxon>
        <taxon>lamiids</taxon>
        <taxon>Solanales</taxon>
        <taxon>Solanaceae</taxon>
        <taxon>Solanoideae</taxon>
        <taxon>Hyoscyameae</taxon>
        <taxon>Anisodus</taxon>
    </lineage>
</organism>
<dbReference type="EMBL" id="JAJAGQ010000017">
    <property type="protein sequence ID" value="KAJ8537896.1"/>
    <property type="molecule type" value="Genomic_DNA"/>
</dbReference>
<dbReference type="InterPro" id="IPR001810">
    <property type="entry name" value="F-box_dom"/>
</dbReference>
<dbReference type="InterPro" id="IPR006527">
    <property type="entry name" value="F-box-assoc_dom_typ1"/>
</dbReference>
<name>A0A9Q1R4D3_9SOLA</name>
<dbReference type="Proteomes" id="UP001152561">
    <property type="component" value="Unassembled WGS sequence"/>
</dbReference>
<dbReference type="PANTHER" id="PTHR31672">
    <property type="entry name" value="BNACNNG10540D PROTEIN"/>
    <property type="match status" value="1"/>
</dbReference>
<dbReference type="InterPro" id="IPR050796">
    <property type="entry name" value="SCF_F-box_component"/>
</dbReference>
<dbReference type="Gene3D" id="1.20.1280.50">
    <property type="match status" value="1"/>
</dbReference>
<dbReference type="SUPFAM" id="SSF81383">
    <property type="entry name" value="F-box domain"/>
    <property type="match status" value="1"/>
</dbReference>
<dbReference type="AlphaFoldDB" id="A0A9Q1R4D3"/>
<dbReference type="Pfam" id="PF07734">
    <property type="entry name" value="FBA_1"/>
    <property type="match status" value="1"/>
</dbReference>
<dbReference type="PANTHER" id="PTHR31672:SF13">
    <property type="entry name" value="F-BOX PROTEIN CPR30-LIKE"/>
    <property type="match status" value="1"/>
</dbReference>
<evidence type="ECO:0000313" key="4">
    <source>
        <dbReference type="Proteomes" id="UP001152561"/>
    </source>
</evidence>
<accession>A0A9Q1R4D3</accession>
<dbReference type="InterPro" id="IPR017451">
    <property type="entry name" value="F-box-assoc_interact_dom"/>
</dbReference>
<comment type="caution">
    <text evidence="3">The sequence shown here is derived from an EMBL/GenBank/DDBJ whole genome shotgun (WGS) entry which is preliminary data.</text>
</comment>
<protein>
    <recommendedName>
        <fullName evidence="2">F-box domain-containing protein</fullName>
    </recommendedName>
</protein>
<dbReference type="OrthoDB" id="591557at2759"/>
<dbReference type="PROSITE" id="PS50181">
    <property type="entry name" value="FBOX"/>
    <property type="match status" value="1"/>
</dbReference>
<dbReference type="InterPro" id="IPR036047">
    <property type="entry name" value="F-box-like_dom_sf"/>
</dbReference>
<gene>
    <name evidence="3" type="ORF">K7X08_014436</name>
</gene>
<dbReference type="Pfam" id="PF00646">
    <property type="entry name" value="F-box"/>
    <property type="match status" value="1"/>
</dbReference>
<reference evidence="4" key="1">
    <citation type="journal article" date="2023" name="Proc. Natl. Acad. Sci. U.S.A.">
        <title>Genomic and structural basis for evolution of tropane alkaloid biosynthesis.</title>
        <authorList>
            <person name="Wanga Y.-J."/>
            <person name="Taina T."/>
            <person name="Yua J.-Y."/>
            <person name="Lia J."/>
            <person name="Xua B."/>
            <person name="Chenc J."/>
            <person name="D'Auriad J.C."/>
            <person name="Huanga J.-P."/>
            <person name="Huanga S.-X."/>
        </authorList>
    </citation>
    <scope>NUCLEOTIDE SEQUENCE [LARGE SCALE GENOMIC DNA]</scope>
    <source>
        <strain evidence="4">cv. KIB-2019</strain>
    </source>
</reference>